<evidence type="ECO:0000256" key="4">
    <source>
        <dbReference type="ARBA" id="ARBA00035129"/>
    </source>
</evidence>
<dbReference type="SMART" id="SM01238">
    <property type="entry name" value="IGR"/>
    <property type="match status" value="1"/>
</dbReference>
<evidence type="ECO:0000259" key="5">
    <source>
        <dbReference type="SMART" id="SM01238"/>
    </source>
</evidence>
<feature type="domain" description="Small ribosomal subunit protein mS41 SAM" evidence="5">
    <location>
        <begin position="79"/>
        <end position="134"/>
    </location>
</feature>
<dbReference type="Proteomes" id="UP001648503">
    <property type="component" value="Unassembled WGS sequence"/>
</dbReference>
<organism evidence="6 7">
    <name type="scientific">Batrachochytrium salamandrivorans</name>
    <dbReference type="NCBI Taxonomy" id="1357716"/>
    <lineage>
        <taxon>Eukaryota</taxon>
        <taxon>Fungi</taxon>
        <taxon>Fungi incertae sedis</taxon>
        <taxon>Chytridiomycota</taxon>
        <taxon>Chytridiomycota incertae sedis</taxon>
        <taxon>Chytridiomycetes</taxon>
        <taxon>Rhizophydiales</taxon>
        <taxon>Rhizophydiales incertae sedis</taxon>
        <taxon>Batrachochytrium</taxon>
    </lineage>
</organism>
<evidence type="ECO:0000256" key="2">
    <source>
        <dbReference type="ARBA" id="ARBA00010492"/>
    </source>
</evidence>
<comment type="caution">
    <text evidence="6">The sequence shown here is derived from an EMBL/GenBank/DDBJ whole genome shotgun (WGS) entry which is preliminary data.</text>
</comment>
<name>A0ABQ8ETU4_9FUNG</name>
<evidence type="ECO:0000313" key="6">
    <source>
        <dbReference type="EMBL" id="KAH6586493.1"/>
    </source>
</evidence>
<dbReference type="Pfam" id="PF09597">
    <property type="entry name" value="SAM_Ribosomal_mS41"/>
    <property type="match status" value="1"/>
</dbReference>
<accession>A0ABQ8ETU4</accession>
<dbReference type="PANTHER" id="PTHR28235">
    <property type="entry name" value="PROTEIN FYV4, MITOCHONDRIAL"/>
    <property type="match status" value="1"/>
</dbReference>
<evidence type="ECO:0000256" key="3">
    <source>
        <dbReference type="ARBA" id="ARBA00023128"/>
    </source>
</evidence>
<sequence length="167" mass="18986">MHTIKALCPLFSRIGLGSTTSALSTAPALSVWSRFNSTKALEDQAKKDLTNQTRKAYFEQSTKQRKALIPKPSDSAVDPAAFLKAIGRKSDTVTDKFTSWDHLFSVTTKDLKALGIKTRMRKHILGWREWYKRGIAPYAIEIPRRQKKHLKAKEKVKQARLEKMGMI</sequence>
<comment type="subcellular location">
    <subcellularLocation>
        <location evidence="1">Mitochondrion</location>
    </subcellularLocation>
</comment>
<keyword evidence="7" id="KW-1185">Reference proteome</keyword>
<protein>
    <recommendedName>
        <fullName evidence="4">Small ribosomal subunit protein mS41</fullName>
    </recommendedName>
</protein>
<gene>
    <name evidence="6" type="ORF">BASA50_000448</name>
</gene>
<dbReference type="PANTHER" id="PTHR28235:SF1">
    <property type="entry name" value="SMALL RIBOSOMAL SUBUNIT PROTEIN MS41"/>
    <property type="match status" value="1"/>
</dbReference>
<proteinExistence type="inferred from homology"/>
<keyword evidence="3" id="KW-0496">Mitochondrion</keyword>
<evidence type="ECO:0000256" key="1">
    <source>
        <dbReference type="ARBA" id="ARBA00004173"/>
    </source>
</evidence>
<reference evidence="6 7" key="1">
    <citation type="submission" date="2021-02" db="EMBL/GenBank/DDBJ databases">
        <title>Variation within the Batrachochytrium salamandrivorans European outbreak.</title>
        <authorList>
            <person name="Kelly M."/>
            <person name="Pasmans F."/>
            <person name="Shea T.P."/>
            <person name="Munoz J.F."/>
            <person name="Carranza S."/>
            <person name="Cuomo C.A."/>
            <person name="Martel A."/>
        </authorList>
    </citation>
    <scope>NUCLEOTIDE SEQUENCE [LARGE SCALE GENOMIC DNA]</scope>
    <source>
        <strain evidence="6 7">AMFP18/2</strain>
    </source>
</reference>
<evidence type="ECO:0000313" key="7">
    <source>
        <dbReference type="Proteomes" id="UP001648503"/>
    </source>
</evidence>
<dbReference type="InterPro" id="IPR039603">
    <property type="entry name" value="Ribosomal_mS41"/>
</dbReference>
<dbReference type="EMBL" id="JAFCIX010000573">
    <property type="protein sequence ID" value="KAH6586493.1"/>
    <property type="molecule type" value="Genomic_DNA"/>
</dbReference>
<comment type="similarity">
    <text evidence="2">Belongs to the mitochondrion-specific ribosomal protein mS41 family.</text>
</comment>
<dbReference type="InterPro" id="IPR019083">
    <property type="entry name" value="SAM_Ribosomal_mS41"/>
</dbReference>